<protein>
    <recommendedName>
        <fullName evidence="2">Peptidase C14 caspase domain-containing protein</fullName>
    </recommendedName>
</protein>
<feature type="domain" description="Peptidase C14 caspase" evidence="2">
    <location>
        <begin position="4"/>
        <end position="197"/>
    </location>
</feature>
<dbReference type="RefSeq" id="WP_008236057.1">
    <property type="nucleotide sequence ID" value="NZ_CAIY01000088.1"/>
</dbReference>
<dbReference type="Pfam" id="PF00656">
    <property type="entry name" value="Peptidase_C14"/>
    <property type="match status" value="1"/>
</dbReference>
<evidence type="ECO:0000256" key="1">
    <source>
        <dbReference type="SAM" id="Phobius"/>
    </source>
</evidence>
<reference evidence="4" key="2">
    <citation type="submission" date="2016-01" db="EMBL/GenBank/DDBJ databases">
        <title>Diatom-associated endosymboitic cyanobacterium lacks core nitrogen metabolism enzymes.</title>
        <authorList>
            <person name="Hilton J.A."/>
            <person name="Foster R.A."/>
            <person name="Tripp H.J."/>
            <person name="Carter B.J."/>
            <person name="Zehr J.P."/>
            <person name="Villareal T.A."/>
        </authorList>
    </citation>
    <scope>NUCLEOTIDE SEQUENCE [LARGE SCALE GENOMIC DNA]</scope>
    <source>
        <strain evidence="4">HH01</strain>
    </source>
</reference>
<accession>M1WTV5</accession>
<dbReference type="EMBL" id="CAIY01000088">
    <property type="protein sequence ID" value="CCH68419.1"/>
    <property type="molecule type" value="Genomic_DNA"/>
</dbReference>
<dbReference type="SUPFAM" id="SSF52129">
    <property type="entry name" value="Caspase-like"/>
    <property type="match status" value="1"/>
</dbReference>
<gene>
    <name evidence="3" type="ORF">RINTHH_22640</name>
</gene>
<evidence type="ECO:0000313" key="3">
    <source>
        <dbReference type="EMBL" id="CCH68419.1"/>
    </source>
</evidence>
<reference evidence="3 4" key="1">
    <citation type="submission" date="2012-05" db="EMBL/GenBank/DDBJ databases">
        <authorList>
            <person name="Hilton J."/>
        </authorList>
    </citation>
    <scope>NUCLEOTIDE SEQUENCE [LARGE SCALE GENOMIC DNA]</scope>
    <source>
        <strain evidence="3 4">HH01</strain>
    </source>
</reference>
<dbReference type="InterPro" id="IPR011600">
    <property type="entry name" value="Pept_C14_caspase"/>
</dbReference>
<evidence type="ECO:0000313" key="4">
    <source>
        <dbReference type="Proteomes" id="UP000053051"/>
    </source>
</evidence>
<dbReference type="STRING" id="1165094.RINTHH_22640"/>
<proteinExistence type="predicted"/>
<dbReference type="InterPro" id="IPR029030">
    <property type="entry name" value="Caspase-like_dom_sf"/>
</dbReference>
<dbReference type="Proteomes" id="UP000053051">
    <property type="component" value="Unassembled WGS sequence"/>
</dbReference>
<keyword evidence="1" id="KW-0472">Membrane</keyword>
<dbReference type="OrthoDB" id="581349at2"/>
<organism evidence="3 4">
    <name type="scientific">Richelia intracellularis HH01</name>
    <dbReference type="NCBI Taxonomy" id="1165094"/>
    <lineage>
        <taxon>Bacteria</taxon>
        <taxon>Bacillati</taxon>
        <taxon>Cyanobacteriota</taxon>
        <taxon>Cyanophyceae</taxon>
        <taxon>Nostocales</taxon>
        <taxon>Nostocaceae</taxon>
        <taxon>Richelia</taxon>
    </lineage>
</organism>
<comment type="caution">
    <text evidence="3">The sequence shown here is derived from an EMBL/GenBank/DDBJ whole genome shotgun (WGS) entry which is preliminary data.</text>
</comment>
<dbReference type="AlphaFoldDB" id="M1WTV5"/>
<dbReference type="GO" id="GO:0006508">
    <property type="term" value="P:proteolysis"/>
    <property type="evidence" value="ECO:0007669"/>
    <property type="project" value="InterPro"/>
</dbReference>
<keyword evidence="1" id="KW-1133">Transmembrane helix</keyword>
<feature type="transmembrane region" description="Helical" evidence="1">
    <location>
        <begin position="349"/>
        <end position="368"/>
    </location>
</feature>
<dbReference type="Gene3D" id="3.40.50.1460">
    <property type="match status" value="1"/>
</dbReference>
<dbReference type="GO" id="GO:0004197">
    <property type="term" value="F:cysteine-type endopeptidase activity"/>
    <property type="evidence" value="ECO:0007669"/>
    <property type="project" value="InterPro"/>
</dbReference>
<keyword evidence="1" id="KW-0812">Transmembrane</keyword>
<keyword evidence="4" id="KW-1185">Reference proteome</keyword>
<sequence>MANNWAITIGINQYQFFQPLGCAQADADALRDYLVTEGGFLSQKCLLMTDTSAPFGDRSTYPTKNNILRLVEDLAASHWQPQDKLWVFFSGYGVNQNGKDYIMPIAGNSDCIEETGIDVRSLLQVIQITGVNSLVLFDFNRTFGSQGNNYVGQETIDLAQELKISTILSCQPEQFSHESRKLGHGFFTAALLEALYSGYGRNITDLEGYLSIRTPEMCQHYWRPMQNPVTIIGSDNPGLESISKVLGIDKLKNKPSQAQSTNTNISGEIFSTDKAAPRLQENYFKNYTNWQPNQSDYNVETSISPVSPPHLPQFPEFRQSPNPITAIQEFPEPILKNEREEKNSISKQMLLWGASTLVFLGLIVAVILRNQTGFQSNKGGIQQDNSGDINFSQRQTDVKMLPKLKGTNLPPSVVATSKPQNTLTSNTEKQNQALLSLAKMSLNKDQATDLNQAITIARQIKPGEAMYEEAQENIQIWSLMIFNLAEGRAKRGKYGTAIAAAKLISKDNLLYSKVQIAVKKWQLQAQEYFTNKNLLDAAKLLIKNRQASTYNRAIAVATKISAGELGYENAQKSIAKWSEKILDIAQKRANRGQLKNAIQTATLVPENAPIYKKAQDAIKQWQKRQ</sequence>
<name>M1WTV5_9NOST</name>
<evidence type="ECO:0000259" key="2">
    <source>
        <dbReference type="Pfam" id="PF00656"/>
    </source>
</evidence>